<accession>A0A1Y2CRD7</accession>
<comment type="caution">
    <text evidence="6">The sequence shown here is derived from an EMBL/GenBank/DDBJ whole genome shotgun (WGS) entry which is preliminary data.</text>
</comment>
<dbReference type="STRING" id="329046.A0A1Y2CRD7"/>
<dbReference type="PANTHER" id="PTHR42760">
    <property type="entry name" value="SHORT-CHAIN DEHYDROGENASES/REDUCTASES FAMILY MEMBER"/>
    <property type="match status" value="1"/>
</dbReference>
<evidence type="ECO:0000313" key="7">
    <source>
        <dbReference type="Proteomes" id="UP000193642"/>
    </source>
</evidence>
<keyword evidence="7" id="KW-1185">Reference proteome</keyword>
<dbReference type="OrthoDB" id="1393670at2759"/>
<dbReference type="InterPro" id="IPR057326">
    <property type="entry name" value="KR_dom"/>
</dbReference>
<keyword evidence="3" id="KW-0560">Oxidoreductase</keyword>
<comment type="similarity">
    <text evidence="1">Belongs to the short-chain dehydrogenases/reductases (SDR) family.</text>
</comment>
<gene>
    <name evidence="6" type="ORF">BCR33DRAFT_713818</name>
</gene>
<evidence type="ECO:0000313" key="6">
    <source>
        <dbReference type="EMBL" id="ORY49516.1"/>
    </source>
</evidence>
<dbReference type="SUPFAM" id="SSF51735">
    <property type="entry name" value="NAD(P)-binding Rossmann-fold domains"/>
    <property type="match status" value="1"/>
</dbReference>
<organism evidence="6 7">
    <name type="scientific">Rhizoclosmatium globosum</name>
    <dbReference type="NCBI Taxonomy" id="329046"/>
    <lineage>
        <taxon>Eukaryota</taxon>
        <taxon>Fungi</taxon>
        <taxon>Fungi incertae sedis</taxon>
        <taxon>Chytridiomycota</taxon>
        <taxon>Chytridiomycota incertae sedis</taxon>
        <taxon>Chytridiomycetes</taxon>
        <taxon>Chytridiales</taxon>
        <taxon>Chytriomycetaceae</taxon>
        <taxon>Rhizoclosmatium</taxon>
    </lineage>
</organism>
<dbReference type="InterPro" id="IPR036291">
    <property type="entry name" value="NAD(P)-bd_dom_sf"/>
</dbReference>
<dbReference type="PRINTS" id="PR00080">
    <property type="entry name" value="SDRFAMILY"/>
</dbReference>
<dbReference type="Pfam" id="PF13561">
    <property type="entry name" value="adh_short_C2"/>
    <property type="match status" value="1"/>
</dbReference>
<evidence type="ECO:0000256" key="4">
    <source>
        <dbReference type="SAM" id="MobiDB-lite"/>
    </source>
</evidence>
<dbReference type="GO" id="GO:0048038">
    <property type="term" value="F:quinone binding"/>
    <property type="evidence" value="ECO:0007669"/>
    <property type="project" value="TreeGrafter"/>
</dbReference>
<protein>
    <submittedName>
        <fullName evidence="6">NAD(P)-binding protein</fullName>
    </submittedName>
</protein>
<evidence type="ECO:0000256" key="2">
    <source>
        <dbReference type="ARBA" id="ARBA00022857"/>
    </source>
</evidence>
<dbReference type="Gene3D" id="3.40.50.720">
    <property type="entry name" value="NAD(P)-binding Rossmann-like Domain"/>
    <property type="match status" value="1"/>
</dbReference>
<evidence type="ECO:0000256" key="3">
    <source>
        <dbReference type="ARBA" id="ARBA00023002"/>
    </source>
</evidence>
<keyword evidence="2" id="KW-0521">NADP</keyword>
<dbReference type="PANTHER" id="PTHR42760:SF133">
    <property type="entry name" value="3-OXOACYL-[ACYL-CARRIER-PROTEIN] REDUCTASE"/>
    <property type="match status" value="1"/>
</dbReference>
<dbReference type="InterPro" id="IPR020904">
    <property type="entry name" value="Sc_DH/Rdtase_CS"/>
</dbReference>
<sequence length="379" mass="39597">MKALTSCRRAHSTFISLSETEAEASLRTKSALNLIRARKTTPLPLASRLSSLLYPSQATSPAPASIPQASPALSSSSSSISQQRPWSSSPAKPLSISTSNPFSSSSSSSTPTPTQASNTLKPFHNTTTVITGGSRGIGLAIAHAFRKQGGRVVLIGRNIESLEGARSSLMLGSENVDVLAGWSNGLDKSGVALMEGDVAIVGDVERMCKTISQTYGPTEHLINCAGISRDSILLSMDPLEASEVIATNLFGTILMSRGISKGMLRRRKGCIINVSSVLGLKGVEGASVYSASKAGVVGFTKSLAKELGPRGIRVSAIAPGFIETDMTANLTEQQRTQYLAQTPLGRFGSAEEVASAATFLAQAQYITGQTLVIDGGYTA</sequence>
<dbReference type="FunFam" id="3.40.50.720:FF:000173">
    <property type="entry name" value="3-oxoacyl-[acyl-carrier protein] reductase"/>
    <property type="match status" value="1"/>
</dbReference>
<feature type="domain" description="Ketoreductase" evidence="5">
    <location>
        <begin position="126"/>
        <end position="320"/>
    </location>
</feature>
<dbReference type="InterPro" id="IPR002347">
    <property type="entry name" value="SDR_fam"/>
</dbReference>
<dbReference type="PROSITE" id="PS00061">
    <property type="entry name" value="ADH_SHORT"/>
    <property type="match status" value="1"/>
</dbReference>
<evidence type="ECO:0000259" key="5">
    <source>
        <dbReference type="SMART" id="SM00822"/>
    </source>
</evidence>
<dbReference type="PRINTS" id="PR00081">
    <property type="entry name" value="GDHRDH"/>
</dbReference>
<reference evidence="6 7" key="1">
    <citation type="submission" date="2016-07" db="EMBL/GenBank/DDBJ databases">
        <title>Pervasive Adenine N6-methylation of Active Genes in Fungi.</title>
        <authorList>
            <consortium name="DOE Joint Genome Institute"/>
            <person name="Mondo S.J."/>
            <person name="Dannebaum R.O."/>
            <person name="Kuo R.C."/>
            <person name="Labutti K."/>
            <person name="Haridas S."/>
            <person name="Kuo A."/>
            <person name="Salamov A."/>
            <person name="Ahrendt S.R."/>
            <person name="Lipzen A."/>
            <person name="Sullivan W."/>
            <person name="Andreopoulos W.B."/>
            <person name="Clum A."/>
            <person name="Lindquist E."/>
            <person name="Daum C."/>
            <person name="Ramamoorthy G.K."/>
            <person name="Gryganskyi A."/>
            <person name="Culley D."/>
            <person name="Magnuson J.K."/>
            <person name="James T.Y."/>
            <person name="O'Malley M.A."/>
            <person name="Stajich J.E."/>
            <person name="Spatafora J.W."/>
            <person name="Visel A."/>
            <person name="Grigoriev I.V."/>
        </authorList>
    </citation>
    <scope>NUCLEOTIDE SEQUENCE [LARGE SCALE GENOMIC DNA]</scope>
    <source>
        <strain evidence="6 7">JEL800</strain>
    </source>
</reference>
<proteinExistence type="inferred from homology"/>
<feature type="compositionally biased region" description="Low complexity" evidence="4">
    <location>
        <begin position="60"/>
        <end position="117"/>
    </location>
</feature>
<dbReference type="SMART" id="SM00822">
    <property type="entry name" value="PKS_KR"/>
    <property type="match status" value="1"/>
</dbReference>
<dbReference type="AlphaFoldDB" id="A0A1Y2CRD7"/>
<name>A0A1Y2CRD7_9FUNG</name>
<dbReference type="GO" id="GO:0006633">
    <property type="term" value="P:fatty acid biosynthetic process"/>
    <property type="evidence" value="ECO:0007669"/>
    <property type="project" value="TreeGrafter"/>
</dbReference>
<feature type="region of interest" description="Disordered" evidence="4">
    <location>
        <begin position="60"/>
        <end position="125"/>
    </location>
</feature>
<evidence type="ECO:0000256" key="1">
    <source>
        <dbReference type="ARBA" id="ARBA00006484"/>
    </source>
</evidence>
<dbReference type="EMBL" id="MCGO01000009">
    <property type="protein sequence ID" value="ORY49516.1"/>
    <property type="molecule type" value="Genomic_DNA"/>
</dbReference>
<dbReference type="Proteomes" id="UP000193642">
    <property type="component" value="Unassembled WGS sequence"/>
</dbReference>
<dbReference type="GO" id="GO:0016616">
    <property type="term" value="F:oxidoreductase activity, acting on the CH-OH group of donors, NAD or NADP as acceptor"/>
    <property type="evidence" value="ECO:0007669"/>
    <property type="project" value="UniProtKB-ARBA"/>
</dbReference>